<organism evidence="3 4">
    <name type="scientific">[Clostridium] fimetarium</name>
    <dbReference type="NCBI Taxonomy" id="99656"/>
    <lineage>
        <taxon>Bacteria</taxon>
        <taxon>Bacillati</taxon>
        <taxon>Bacillota</taxon>
        <taxon>Clostridia</taxon>
        <taxon>Lachnospirales</taxon>
        <taxon>Lachnospiraceae</taxon>
    </lineage>
</organism>
<dbReference type="Proteomes" id="UP000199701">
    <property type="component" value="Unassembled WGS sequence"/>
</dbReference>
<gene>
    <name evidence="3" type="ORF">SAMN05421659_11869</name>
</gene>
<feature type="transmembrane region" description="Helical" evidence="1">
    <location>
        <begin position="80"/>
        <end position="97"/>
    </location>
</feature>
<evidence type="ECO:0000313" key="4">
    <source>
        <dbReference type="Proteomes" id="UP000199701"/>
    </source>
</evidence>
<dbReference type="Pfam" id="PF04892">
    <property type="entry name" value="VanZ"/>
    <property type="match status" value="1"/>
</dbReference>
<dbReference type="OrthoDB" id="291892at2"/>
<feature type="domain" description="VanZ-like" evidence="2">
    <location>
        <begin position="15"/>
        <end position="154"/>
    </location>
</feature>
<accession>A0A1I0RLW7</accession>
<evidence type="ECO:0000259" key="2">
    <source>
        <dbReference type="Pfam" id="PF04892"/>
    </source>
</evidence>
<feature type="transmembrane region" description="Helical" evidence="1">
    <location>
        <begin position="103"/>
        <end position="122"/>
    </location>
</feature>
<feature type="transmembrane region" description="Helical" evidence="1">
    <location>
        <begin position="6"/>
        <end position="27"/>
    </location>
</feature>
<keyword evidence="4" id="KW-1185">Reference proteome</keyword>
<name>A0A1I0RLW7_9FIRM</name>
<evidence type="ECO:0000313" key="3">
    <source>
        <dbReference type="EMBL" id="SEW42081.1"/>
    </source>
</evidence>
<dbReference type="RefSeq" id="WP_092456973.1">
    <property type="nucleotide sequence ID" value="NZ_FOJI01000018.1"/>
</dbReference>
<dbReference type="InterPro" id="IPR006976">
    <property type="entry name" value="VanZ-like"/>
</dbReference>
<dbReference type="EMBL" id="FOJI01000018">
    <property type="protein sequence ID" value="SEW42081.1"/>
    <property type="molecule type" value="Genomic_DNA"/>
</dbReference>
<dbReference type="AlphaFoldDB" id="A0A1I0RLW7"/>
<keyword evidence="1" id="KW-1133">Transmembrane helix</keyword>
<keyword evidence="1" id="KW-0812">Transmembrane</keyword>
<proteinExistence type="predicted"/>
<protein>
    <submittedName>
        <fullName evidence="3">VanZ like family protein</fullName>
    </submittedName>
</protein>
<keyword evidence="1" id="KW-0472">Membrane</keyword>
<reference evidence="3 4" key="1">
    <citation type="submission" date="2016-10" db="EMBL/GenBank/DDBJ databases">
        <authorList>
            <person name="de Groot N.N."/>
        </authorList>
    </citation>
    <scope>NUCLEOTIDE SEQUENCE [LARGE SCALE GENOMIC DNA]</scope>
    <source>
        <strain evidence="3 4">DSM 9179</strain>
    </source>
</reference>
<sequence length="168" mass="19065">MKKTNTILSILIYIIFISIPICAIFFFSSQPGPQSYGLSNRLSTYIAMKWNQIFSLNLSDNNLNLLITSLYMPTRKLAHIIEYTTLGFFAFAGMYLLQRRVKISGIVITISLIIFIASCDEIHQAYIIQRGSHISDVCIDVISGTAGAYLCIIVKDFCRKVRYVFKKV</sequence>
<dbReference type="STRING" id="99656.SAMN05421659_11869"/>
<dbReference type="NCBIfam" id="NF037970">
    <property type="entry name" value="vanZ_1"/>
    <property type="match status" value="1"/>
</dbReference>
<evidence type="ECO:0000256" key="1">
    <source>
        <dbReference type="SAM" id="Phobius"/>
    </source>
</evidence>